<feature type="transmembrane region" description="Helical" evidence="1">
    <location>
        <begin position="105"/>
        <end position="123"/>
    </location>
</feature>
<dbReference type="InterPro" id="IPR050400">
    <property type="entry name" value="Bact_Cytoskel_RodZ"/>
</dbReference>
<evidence type="ECO:0000313" key="3">
    <source>
        <dbReference type="Proteomes" id="UP000178565"/>
    </source>
</evidence>
<proteinExistence type="predicted"/>
<comment type="caution">
    <text evidence="2">The sequence shown here is derived from an EMBL/GenBank/DDBJ whole genome shotgun (WGS) entry which is preliminary data.</text>
</comment>
<evidence type="ECO:0000313" key="2">
    <source>
        <dbReference type="EMBL" id="OGE43177.1"/>
    </source>
</evidence>
<gene>
    <name evidence="2" type="ORF">A3B45_01415</name>
</gene>
<evidence type="ECO:0000256" key="1">
    <source>
        <dbReference type="SAM" id="Phobius"/>
    </source>
</evidence>
<keyword evidence="1" id="KW-0472">Membrane</keyword>
<dbReference type="Gene3D" id="2.60.40.10">
    <property type="entry name" value="Immunoglobulins"/>
    <property type="match status" value="1"/>
</dbReference>
<dbReference type="AlphaFoldDB" id="A0A1F5KQF6"/>
<dbReference type="Pfam" id="PF13413">
    <property type="entry name" value="HTH_25"/>
    <property type="match status" value="1"/>
</dbReference>
<dbReference type="Pfam" id="PF09136">
    <property type="entry name" value="Glucodextran_B"/>
    <property type="match status" value="1"/>
</dbReference>
<dbReference type="STRING" id="1797785.A3B45_01415"/>
<dbReference type="PANTHER" id="PTHR34475:SF1">
    <property type="entry name" value="CYTOSKELETON PROTEIN RODZ"/>
    <property type="match status" value="1"/>
</dbReference>
<reference evidence="2 3" key="1">
    <citation type="journal article" date="2016" name="Nat. Commun.">
        <title>Thousands of microbial genomes shed light on interconnected biogeochemical processes in an aquifer system.</title>
        <authorList>
            <person name="Anantharaman K."/>
            <person name="Brown C.T."/>
            <person name="Hug L.A."/>
            <person name="Sharon I."/>
            <person name="Castelle C.J."/>
            <person name="Probst A.J."/>
            <person name="Thomas B.C."/>
            <person name="Singh A."/>
            <person name="Wilkins M.J."/>
            <person name="Karaoz U."/>
            <person name="Brodie E.L."/>
            <person name="Williams K.H."/>
            <person name="Hubbard S.S."/>
            <person name="Banfield J.F."/>
        </authorList>
    </citation>
    <scope>NUCLEOTIDE SEQUENCE [LARGE SCALE GENOMIC DNA]</scope>
</reference>
<dbReference type="PANTHER" id="PTHR34475">
    <property type="match status" value="1"/>
</dbReference>
<keyword evidence="1" id="KW-0812">Transmembrane</keyword>
<dbReference type="Gene3D" id="1.10.260.40">
    <property type="entry name" value="lambda repressor-like DNA-binding domains"/>
    <property type="match status" value="1"/>
</dbReference>
<protein>
    <recommendedName>
        <fullName evidence="4">HTH cro/C1-type domain-containing protein</fullName>
    </recommendedName>
</protein>
<dbReference type="GO" id="GO:0003677">
    <property type="term" value="F:DNA binding"/>
    <property type="evidence" value="ECO:0007669"/>
    <property type="project" value="InterPro"/>
</dbReference>
<dbReference type="Proteomes" id="UP000178565">
    <property type="component" value="Unassembled WGS sequence"/>
</dbReference>
<sequence length="212" mass="24525">MRTVGQILKEEREKKFYPLEEIEKITKIRIELLQALEKDDYAKLPPPTFVGGFIKSYGKFLGLDTQRLLAIYRREFSEGKNPPRILETFTNPLDRKRFRLTPAKIITSMVLILIAIFFGYLWFEYRFLVGEPFLEVSQPPDELNATIESIEVLGRTDPESKVSINNQEIGVDFSGKFSQKINLKNEVNTITVIATTKNGKSTKIERTVYLRK</sequence>
<dbReference type="InterPro" id="IPR013783">
    <property type="entry name" value="Ig-like_fold"/>
</dbReference>
<name>A0A1F5KQF6_9BACT</name>
<accession>A0A1F5KQF6</accession>
<keyword evidence="1" id="KW-1133">Transmembrane helix</keyword>
<dbReference type="EMBL" id="MFDM01000017">
    <property type="protein sequence ID" value="OGE43177.1"/>
    <property type="molecule type" value="Genomic_DNA"/>
</dbReference>
<dbReference type="InterPro" id="IPR010982">
    <property type="entry name" value="Lambda_DNA-bd_dom_sf"/>
</dbReference>
<organism evidence="2 3">
    <name type="scientific">Candidatus Daviesbacteria bacterium RIFCSPLOWO2_01_FULL_39_12</name>
    <dbReference type="NCBI Taxonomy" id="1797785"/>
    <lineage>
        <taxon>Bacteria</taxon>
        <taxon>Candidatus Daviesiibacteriota</taxon>
    </lineage>
</organism>
<evidence type="ECO:0008006" key="4">
    <source>
        <dbReference type="Google" id="ProtNLM"/>
    </source>
</evidence>